<sequence length="68" mass="7760">MPFIRKKNSSARILAILPGQYNDFSQPIASLAICAECGRVWSTPLNQRIESDVSRMRLFRLRWHAGGQ</sequence>
<organism evidence="1 2">
    <name type="scientific">Pantoea deleyi</name>
    <dbReference type="NCBI Taxonomy" id="470932"/>
    <lineage>
        <taxon>Bacteria</taxon>
        <taxon>Pseudomonadati</taxon>
        <taxon>Pseudomonadota</taxon>
        <taxon>Gammaproteobacteria</taxon>
        <taxon>Enterobacterales</taxon>
        <taxon>Erwiniaceae</taxon>
        <taxon>Pantoea</taxon>
    </lineage>
</organism>
<name>A0A506PXQ4_9GAMM</name>
<proteinExistence type="predicted"/>
<dbReference type="EMBL" id="VHJA01000081">
    <property type="protein sequence ID" value="TPV37000.1"/>
    <property type="molecule type" value="Genomic_DNA"/>
</dbReference>
<gene>
    <name evidence="1" type="ORF">FJW01_20150</name>
</gene>
<comment type="caution">
    <text evidence="1">The sequence shown here is derived from an EMBL/GenBank/DDBJ whole genome shotgun (WGS) entry which is preliminary data.</text>
</comment>
<accession>A0A506PXQ4</accession>
<reference evidence="1 2" key="1">
    <citation type="submission" date="2019-06" db="EMBL/GenBank/DDBJ databases">
        <title>Taxogenomics and systematics of the genus Pantoea.</title>
        <authorList>
            <person name="Tambong J.T."/>
        </authorList>
    </citation>
    <scope>NUCLEOTIDE SEQUENCE [LARGE SCALE GENOMIC DNA]</scope>
    <source>
        <strain evidence="1 2">LMG 24200</strain>
    </source>
</reference>
<evidence type="ECO:0000313" key="1">
    <source>
        <dbReference type="EMBL" id="TPV37000.1"/>
    </source>
</evidence>
<evidence type="ECO:0000313" key="2">
    <source>
        <dbReference type="Proteomes" id="UP000317747"/>
    </source>
</evidence>
<dbReference type="OrthoDB" id="6541610at2"/>
<dbReference type="AlphaFoldDB" id="A0A506PXQ4"/>
<dbReference type="Proteomes" id="UP000317747">
    <property type="component" value="Unassembled WGS sequence"/>
</dbReference>
<keyword evidence="2" id="KW-1185">Reference proteome</keyword>
<protein>
    <submittedName>
        <fullName evidence="1">Uncharacterized protein</fullName>
    </submittedName>
</protein>